<keyword evidence="2" id="KW-1185">Reference proteome</keyword>
<dbReference type="Proteomes" id="UP001632038">
    <property type="component" value="Unassembled WGS sequence"/>
</dbReference>
<sequence length="319" mass="37010">MEGGTSDDGQLQRKSVRVTVVRVVVRDAQVPFPTEEVTTDGEAPKSFIVWPRRLVEKVSRKNWIGLSQKNLFPSLQSQSKTQKDILKSLWVAAADITEPKQVCIEVGVVSQNNVDVYINQEDIMGLLITRKITISVMQLYNKYLYNLLRLSEIHDRYGLISPLHGNFEETLQKRIGQGDFECFLAPIYDYCFWSNWQLIILCPKYNYVAWFCFLQNKPTKKISTKIETAFNAYQLIMKGTHSRQLKKLTWVYPKCCKKGGGDECGLFVMRHMFEIIKLDIVDSFEKVFNMEKPYSDNDIDVVRRHWAECMMECSVNKSD</sequence>
<name>A0ABD3BS51_9LAMI</name>
<evidence type="ECO:0000313" key="1">
    <source>
        <dbReference type="EMBL" id="KAL3619547.1"/>
    </source>
</evidence>
<dbReference type="InterPro" id="IPR038765">
    <property type="entry name" value="Papain-like_cys_pep_sf"/>
</dbReference>
<dbReference type="PANTHER" id="PTHR33018:SF34">
    <property type="entry name" value="OS02G0472350 PROTEIN"/>
    <property type="match status" value="1"/>
</dbReference>
<gene>
    <name evidence="1" type="ORF">CASFOL_036608</name>
</gene>
<evidence type="ECO:0008006" key="3">
    <source>
        <dbReference type="Google" id="ProtNLM"/>
    </source>
</evidence>
<evidence type="ECO:0000313" key="2">
    <source>
        <dbReference type="Proteomes" id="UP001632038"/>
    </source>
</evidence>
<comment type="caution">
    <text evidence="1">The sequence shown here is derived from an EMBL/GenBank/DDBJ whole genome shotgun (WGS) entry which is preliminary data.</text>
</comment>
<organism evidence="1 2">
    <name type="scientific">Castilleja foliolosa</name>
    <dbReference type="NCBI Taxonomy" id="1961234"/>
    <lineage>
        <taxon>Eukaryota</taxon>
        <taxon>Viridiplantae</taxon>
        <taxon>Streptophyta</taxon>
        <taxon>Embryophyta</taxon>
        <taxon>Tracheophyta</taxon>
        <taxon>Spermatophyta</taxon>
        <taxon>Magnoliopsida</taxon>
        <taxon>eudicotyledons</taxon>
        <taxon>Gunneridae</taxon>
        <taxon>Pentapetalae</taxon>
        <taxon>asterids</taxon>
        <taxon>lamiids</taxon>
        <taxon>Lamiales</taxon>
        <taxon>Orobanchaceae</taxon>
        <taxon>Pedicularideae</taxon>
        <taxon>Castillejinae</taxon>
        <taxon>Castilleja</taxon>
    </lineage>
</organism>
<dbReference type="AlphaFoldDB" id="A0ABD3BS51"/>
<accession>A0ABD3BS51</accession>
<reference evidence="2" key="1">
    <citation type="journal article" date="2024" name="IScience">
        <title>Strigolactones Initiate the Formation of Haustorium-like Structures in Castilleja.</title>
        <authorList>
            <person name="Buerger M."/>
            <person name="Peterson D."/>
            <person name="Chory J."/>
        </authorList>
    </citation>
    <scope>NUCLEOTIDE SEQUENCE [LARGE SCALE GENOMIC DNA]</scope>
</reference>
<protein>
    <recommendedName>
        <fullName evidence="3">Ubiquitin-like protease family profile domain-containing protein</fullName>
    </recommendedName>
</protein>
<dbReference type="PANTHER" id="PTHR33018">
    <property type="entry name" value="OS10G0338966 PROTEIN-RELATED"/>
    <property type="match status" value="1"/>
</dbReference>
<dbReference type="SUPFAM" id="SSF54001">
    <property type="entry name" value="Cysteine proteinases"/>
    <property type="match status" value="1"/>
</dbReference>
<dbReference type="Gene3D" id="3.40.395.10">
    <property type="entry name" value="Adenoviral Proteinase, Chain A"/>
    <property type="match status" value="1"/>
</dbReference>
<dbReference type="EMBL" id="JAVIJP010000067">
    <property type="protein sequence ID" value="KAL3619547.1"/>
    <property type="molecule type" value="Genomic_DNA"/>
</dbReference>
<proteinExistence type="predicted"/>